<feature type="compositionally biased region" description="Low complexity" evidence="1">
    <location>
        <begin position="237"/>
        <end position="247"/>
    </location>
</feature>
<organism evidence="3 4">
    <name type="scientific">Sphaerisporangium dianthi</name>
    <dbReference type="NCBI Taxonomy" id="1436120"/>
    <lineage>
        <taxon>Bacteria</taxon>
        <taxon>Bacillati</taxon>
        <taxon>Actinomycetota</taxon>
        <taxon>Actinomycetes</taxon>
        <taxon>Streptosporangiales</taxon>
        <taxon>Streptosporangiaceae</taxon>
        <taxon>Sphaerisporangium</taxon>
    </lineage>
</organism>
<feature type="compositionally biased region" description="Polar residues" evidence="1">
    <location>
        <begin position="249"/>
        <end position="265"/>
    </location>
</feature>
<feature type="compositionally biased region" description="Pro residues" evidence="1">
    <location>
        <begin position="354"/>
        <end position="363"/>
    </location>
</feature>
<evidence type="ECO:0000313" key="4">
    <source>
        <dbReference type="Proteomes" id="UP001596004"/>
    </source>
</evidence>
<feature type="compositionally biased region" description="Low complexity" evidence="1">
    <location>
        <begin position="266"/>
        <end position="300"/>
    </location>
</feature>
<sequence length="617" mass="64583">MSDSRHADRRRARRRRPSPDSRATGSRRFPVTGWVTLVAAAAVLGATVTVVIVNRPPAAAPPVANAAPVSAEVTLETSLWKSRKVAKATAQVEHTPLELGTRFKAARDGEVAGMRFYKPAAERGTHRGSLWDSEKKLLAKVTFTGESGSGWQQAMFDKPVPIVAGRVYTVSYHTKNGGYVASPGVFDDPVRSGPLTGQAGVFAPAAKSSFPSRVHSKRVSYWVDVIFRHRERRHFPRPTGRPTGDPTAVPTTGDPSVTPTPEGSATPTGGVTVSPTATGTGSPSPSSPVTSTPESSPTRSHNSDPSESPSASGTPKPSASPTPKASGSGTPRPSLSANPTNQPTKVPSATPKPTQTPTPPPTGGFPGAGDTGVPAGVSLKESKSITITKDGTVIDGLEISGEINVQADDVTIRNTRLAAAPGEWGIIQRSGHSGLTVEDTEIFGNGKQRTQFGIINQGGDLTVRRVDIHTISNGILTEQGLIEDSYIHDPKYYSGDHTDMIMCTSGPPSGATLVIRGNTVINTLEQTGAVALFQDFGVVRNVTVEGNFLAGGGYTVYGGAGAKGTSSNIKVVGNVFSKDVWAKGGYNGPVAYWDKNGAGNEWKNNVWEDGKTVPEGG</sequence>
<reference evidence="4" key="1">
    <citation type="journal article" date="2019" name="Int. J. Syst. Evol. Microbiol.">
        <title>The Global Catalogue of Microorganisms (GCM) 10K type strain sequencing project: providing services to taxonomists for standard genome sequencing and annotation.</title>
        <authorList>
            <consortium name="The Broad Institute Genomics Platform"/>
            <consortium name="The Broad Institute Genome Sequencing Center for Infectious Disease"/>
            <person name="Wu L."/>
            <person name="Ma J."/>
        </authorList>
    </citation>
    <scope>NUCLEOTIDE SEQUENCE [LARGE SCALE GENOMIC DNA]</scope>
    <source>
        <strain evidence="4">CGMCC 4.7132</strain>
    </source>
</reference>
<evidence type="ECO:0000256" key="1">
    <source>
        <dbReference type="SAM" id="MobiDB-lite"/>
    </source>
</evidence>
<feature type="compositionally biased region" description="Low complexity" evidence="1">
    <location>
        <begin position="308"/>
        <end position="329"/>
    </location>
</feature>
<comment type="caution">
    <text evidence="3">The sequence shown here is derived from an EMBL/GenBank/DDBJ whole genome shotgun (WGS) entry which is preliminary data.</text>
</comment>
<dbReference type="InterPro" id="IPR025141">
    <property type="entry name" value="DUF4082"/>
</dbReference>
<dbReference type="EMBL" id="JBHSFP010000002">
    <property type="protein sequence ID" value="MFC4529962.1"/>
    <property type="molecule type" value="Genomic_DNA"/>
</dbReference>
<name>A0ABV9CBF4_9ACTN</name>
<feature type="compositionally biased region" description="Polar residues" evidence="1">
    <location>
        <begin position="331"/>
        <end position="347"/>
    </location>
</feature>
<dbReference type="RefSeq" id="WP_380837114.1">
    <property type="nucleotide sequence ID" value="NZ_JBHSFP010000002.1"/>
</dbReference>
<accession>A0ABV9CBF4</accession>
<gene>
    <name evidence="3" type="ORF">ACFO60_04220</name>
</gene>
<evidence type="ECO:0000313" key="3">
    <source>
        <dbReference type="EMBL" id="MFC4529962.1"/>
    </source>
</evidence>
<keyword evidence="4" id="KW-1185">Reference proteome</keyword>
<evidence type="ECO:0000259" key="2">
    <source>
        <dbReference type="Pfam" id="PF13313"/>
    </source>
</evidence>
<feature type="region of interest" description="Disordered" evidence="1">
    <location>
        <begin position="1"/>
        <end position="27"/>
    </location>
</feature>
<dbReference type="Proteomes" id="UP001596004">
    <property type="component" value="Unassembled WGS sequence"/>
</dbReference>
<dbReference type="SUPFAM" id="SSF51126">
    <property type="entry name" value="Pectin lyase-like"/>
    <property type="match status" value="1"/>
</dbReference>
<feature type="compositionally biased region" description="Basic residues" evidence="1">
    <location>
        <begin position="7"/>
        <end position="16"/>
    </location>
</feature>
<protein>
    <submittedName>
        <fullName evidence="3">DUF4082 domain-containing protein</fullName>
    </submittedName>
</protein>
<dbReference type="Pfam" id="PF13313">
    <property type="entry name" value="DUF4082"/>
    <property type="match status" value="1"/>
</dbReference>
<feature type="domain" description="DUF4082" evidence="2">
    <location>
        <begin position="88"/>
        <end position="223"/>
    </location>
</feature>
<feature type="region of interest" description="Disordered" evidence="1">
    <location>
        <begin position="233"/>
        <end position="376"/>
    </location>
</feature>
<proteinExistence type="predicted"/>
<dbReference type="InterPro" id="IPR011050">
    <property type="entry name" value="Pectin_lyase_fold/virulence"/>
</dbReference>